<dbReference type="InterPro" id="IPR018783">
    <property type="entry name" value="TF_ENY2"/>
</dbReference>
<dbReference type="GO" id="GO:0000124">
    <property type="term" value="C:SAGA complex"/>
    <property type="evidence" value="ECO:0007669"/>
    <property type="project" value="InterPro"/>
</dbReference>
<dbReference type="Proteomes" id="UP000285430">
    <property type="component" value="Unassembled WGS sequence"/>
</dbReference>
<dbReference type="GO" id="GO:0006406">
    <property type="term" value="P:mRNA export from nucleus"/>
    <property type="evidence" value="ECO:0007669"/>
    <property type="project" value="InterPro"/>
</dbReference>
<evidence type="ECO:0000313" key="1">
    <source>
        <dbReference type="EMBL" id="RHZ23689.1"/>
    </source>
</evidence>
<dbReference type="EMBL" id="QUTH01002811">
    <property type="protein sequence ID" value="RHZ23689.1"/>
    <property type="molecule type" value="Genomic_DNA"/>
</dbReference>
<dbReference type="InterPro" id="IPR038212">
    <property type="entry name" value="TF_EnY2_sf"/>
</dbReference>
<dbReference type="VEuPathDB" id="FungiDB:H257_15117"/>
<proteinExistence type="predicted"/>
<sequence>MKRLFRGDPIHQVKRVARQQVLGNVAVTVRSSETRSFAMFGLEAQQRHGALEVPPVQRDQHVRVSASASFMEIRYVIILLLAVSRAYAQQKLRDEQVKETINQKLIESGEKERCGCVVRALAFVSAITDVWNVELIKTKGIDQITVDDLVDEITPKGRCTPAFLSLSYDRHLTSFVASVPDSIKADMLERIRLFLEASS</sequence>
<name>A0A418F4K7_APHAT</name>
<organism evidence="1 2">
    <name type="scientific">Aphanomyces astaci</name>
    <name type="common">Crayfish plague agent</name>
    <dbReference type="NCBI Taxonomy" id="112090"/>
    <lineage>
        <taxon>Eukaryota</taxon>
        <taxon>Sar</taxon>
        <taxon>Stramenopiles</taxon>
        <taxon>Oomycota</taxon>
        <taxon>Saprolegniomycetes</taxon>
        <taxon>Saprolegniales</taxon>
        <taxon>Verrucalvaceae</taxon>
        <taxon>Aphanomyces</taxon>
    </lineage>
</organism>
<reference evidence="1 2" key="1">
    <citation type="submission" date="2018-08" db="EMBL/GenBank/DDBJ databases">
        <title>Aphanomyces genome sequencing and annotation.</title>
        <authorList>
            <person name="Minardi D."/>
            <person name="Oidtmann B."/>
            <person name="Van Der Giezen M."/>
            <person name="Studholme D.J."/>
        </authorList>
    </citation>
    <scope>NUCLEOTIDE SEQUENCE [LARGE SCALE GENOMIC DNA]</scope>
    <source>
        <strain evidence="1 2">Da</strain>
    </source>
</reference>
<dbReference type="PANTHER" id="PTHR12514">
    <property type="entry name" value="ENHANCER OF YELLOW 2 TRANSCRIPTION FACTOR"/>
    <property type="match status" value="1"/>
</dbReference>
<accession>A0A418F4K7</accession>
<dbReference type="GO" id="GO:0003713">
    <property type="term" value="F:transcription coactivator activity"/>
    <property type="evidence" value="ECO:0007669"/>
    <property type="project" value="InterPro"/>
</dbReference>
<gene>
    <name evidence="1" type="ORF">DYB37_002132</name>
</gene>
<protein>
    <submittedName>
        <fullName evidence="1">Uncharacterized protein</fullName>
    </submittedName>
</protein>
<comment type="caution">
    <text evidence="1">The sequence shown here is derived from an EMBL/GenBank/DDBJ whole genome shotgun (WGS) entry which is preliminary data.</text>
</comment>
<dbReference type="GO" id="GO:0005643">
    <property type="term" value="C:nuclear pore"/>
    <property type="evidence" value="ECO:0007669"/>
    <property type="project" value="InterPro"/>
</dbReference>
<dbReference type="Gene3D" id="1.10.246.140">
    <property type="match status" value="1"/>
</dbReference>
<dbReference type="AlphaFoldDB" id="A0A418F4K7"/>
<evidence type="ECO:0000313" key="2">
    <source>
        <dbReference type="Proteomes" id="UP000285430"/>
    </source>
</evidence>